<name>A0A2K9LRM5_9GAMM</name>
<feature type="region of interest" description="Disordered" evidence="17">
    <location>
        <begin position="1"/>
        <end position="35"/>
    </location>
</feature>
<keyword evidence="14" id="KW-0406">Ion transport</keyword>
<keyword evidence="8 16" id="KW-0547">Nucleotide-binding</keyword>
<feature type="transmembrane region" description="Helical" evidence="16">
    <location>
        <begin position="271"/>
        <end position="289"/>
    </location>
</feature>
<dbReference type="Pfam" id="PF00122">
    <property type="entry name" value="E1-E2_ATPase"/>
    <property type="match status" value="1"/>
</dbReference>
<feature type="transmembrane region" description="Helical" evidence="16">
    <location>
        <begin position="493"/>
        <end position="516"/>
    </location>
</feature>
<dbReference type="GO" id="GO:0043682">
    <property type="term" value="F:P-type divalent copper transporter activity"/>
    <property type="evidence" value="ECO:0007669"/>
    <property type="project" value="TreeGrafter"/>
</dbReference>
<dbReference type="NCBIfam" id="TIGR01525">
    <property type="entry name" value="ATPase-IB_hvy"/>
    <property type="match status" value="1"/>
</dbReference>
<keyword evidence="9" id="KW-0187">Copper transport</keyword>
<dbReference type="InterPro" id="IPR006121">
    <property type="entry name" value="HMA_dom"/>
</dbReference>
<comment type="subcellular location">
    <subcellularLocation>
        <location evidence="1">Cell membrane</location>
        <topology evidence="1">Multi-pass membrane protein</topology>
    </subcellularLocation>
</comment>
<dbReference type="NCBIfam" id="TIGR00003">
    <property type="entry name" value="copper ion binding protein"/>
    <property type="match status" value="2"/>
</dbReference>
<dbReference type="InterPro" id="IPR006122">
    <property type="entry name" value="HMA_Cu_ion-bd"/>
</dbReference>
<evidence type="ECO:0000256" key="6">
    <source>
        <dbReference type="ARBA" id="ARBA00022723"/>
    </source>
</evidence>
<keyword evidence="12" id="KW-1278">Translocase</keyword>
<keyword evidence="20" id="KW-1185">Reference proteome</keyword>
<dbReference type="InterPro" id="IPR023298">
    <property type="entry name" value="ATPase_P-typ_TM_dom_sf"/>
</dbReference>
<dbReference type="GO" id="GO:0005507">
    <property type="term" value="F:copper ion binding"/>
    <property type="evidence" value="ECO:0007669"/>
    <property type="project" value="InterPro"/>
</dbReference>
<dbReference type="PROSITE" id="PS50846">
    <property type="entry name" value="HMA_2"/>
    <property type="match status" value="2"/>
</dbReference>
<proteinExistence type="inferred from homology"/>
<dbReference type="GO" id="GO:0055070">
    <property type="term" value="P:copper ion homeostasis"/>
    <property type="evidence" value="ECO:0007669"/>
    <property type="project" value="TreeGrafter"/>
</dbReference>
<dbReference type="GO" id="GO:0016887">
    <property type="term" value="F:ATP hydrolysis activity"/>
    <property type="evidence" value="ECO:0007669"/>
    <property type="project" value="InterPro"/>
</dbReference>
<dbReference type="PRINTS" id="PR00119">
    <property type="entry name" value="CATATPASE"/>
</dbReference>
<evidence type="ECO:0000256" key="16">
    <source>
        <dbReference type="RuleBase" id="RU362081"/>
    </source>
</evidence>
<evidence type="ECO:0000259" key="18">
    <source>
        <dbReference type="PROSITE" id="PS50846"/>
    </source>
</evidence>
<keyword evidence="11" id="KW-0460">Magnesium</keyword>
<feature type="domain" description="HMA" evidence="18">
    <location>
        <begin position="37"/>
        <end position="103"/>
    </location>
</feature>
<evidence type="ECO:0000256" key="10">
    <source>
        <dbReference type="ARBA" id="ARBA00022840"/>
    </source>
</evidence>
<dbReference type="GO" id="GO:0005524">
    <property type="term" value="F:ATP binding"/>
    <property type="evidence" value="ECO:0007669"/>
    <property type="project" value="UniProtKB-UniRule"/>
</dbReference>
<evidence type="ECO:0000256" key="3">
    <source>
        <dbReference type="ARBA" id="ARBA00022448"/>
    </source>
</evidence>
<dbReference type="SUPFAM" id="SSF81665">
    <property type="entry name" value="Calcium ATPase, transmembrane domain M"/>
    <property type="match status" value="1"/>
</dbReference>
<dbReference type="AlphaFoldDB" id="A0A2K9LRM5"/>
<dbReference type="FunFam" id="2.70.150.10:FF:000020">
    <property type="entry name" value="Copper-exporting P-type ATPase A"/>
    <property type="match status" value="1"/>
</dbReference>
<dbReference type="EMBL" id="CP022684">
    <property type="protein sequence ID" value="AUM14791.1"/>
    <property type="molecule type" value="Genomic_DNA"/>
</dbReference>
<evidence type="ECO:0000256" key="12">
    <source>
        <dbReference type="ARBA" id="ARBA00022967"/>
    </source>
</evidence>
<dbReference type="Pfam" id="PF00702">
    <property type="entry name" value="Hydrolase"/>
    <property type="match status" value="1"/>
</dbReference>
<evidence type="ECO:0000313" key="19">
    <source>
        <dbReference type="EMBL" id="AUM14791.1"/>
    </source>
</evidence>
<dbReference type="InterPro" id="IPR001757">
    <property type="entry name" value="P_typ_ATPase"/>
</dbReference>
<accession>A0A2K9LRM5</accession>
<evidence type="ECO:0000256" key="7">
    <source>
        <dbReference type="ARBA" id="ARBA00022737"/>
    </source>
</evidence>
<evidence type="ECO:0000256" key="4">
    <source>
        <dbReference type="ARBA" id="ARBA00022475"/>
    </source>
</evidence>
<feature type="transmembrane region" description="Helical" evidence="16">
    <location>
        <begin position="835"/>
        <end position="852"/>
    </location>
</feature>
<feature type="transmembrane region" description="Helical" evidence="16">
    <location>
        <begin position="446"/>
        <end position="468"/>
    </location>
</feature>
<evidence type="ECO:0000256" key="15">
    <source>
        <dbReference type="ARBA" id="ARBA00023136"/>
    </source>
</evidence>
<dbReference type="OrthoDB" id="9814270at2"/>
<sequence length="860" mass="91213">MNSKNCCCADKPDSAGTQPKPQANRDTSKPSQSGQNATAQLIVPGMGSNHCAGLVNTSIERLQGVATIQTNIASHQVDIVFDVNKTNLDEIRIAVESAGYDVADAQLSLNGDAQKVAMTVPGMGSNHCAGLVRTSLERLQGIVDIQTNIANHQVTVSFDPGLVDRQALKATVEKAGYDVASIESASSDSHQAAEDAEEQYLAQAWRNLWFAAIPTTIIMLLMIPEMFWQPIPGYLAIVALLAFPVVFFRGGKATHRSAWRSLKNRTANMDVLISLGSMPPYLIGLIGFFYPMTSFIEMASTIMTFHMLGRYLETRAKGRASQAIKRLINLGAKTAIIIRNNTELEVPVKELIIGDVMVVKPGGKVPTDGEIVEGNSHLDESIATGESVPVEKGPGDLVLGATINKEGLLKVKATKIGADTFLSQVIRLVEQAQGSKVPIQEFADRVTASFVPAVIAIALMSFVAWIVFADTFRPILEWGATFLPWVDPSLSPIIAATLAAVAVLVIACPCALGLATPTAIMVGSGMGAEKGVLIRSGEAIQTLKDIKVVVLDKTGTITAGKPSLTDVIPTSAFSSEVLLAATAAVESGSEHPLAQAIVQGAKERQLHIPPLENFRSITARGVEGVVNGQLVHVGSRRLLSEQGVDLGELDETLRSLEVQGKTAMLVAIDKQAAGVVAVADTIKEDSKSAIKAMHELNIHVVMVTGDNERTAKYVADQVGIDQVLANVLPEGKVDSVKQLQAKYGNSVAMVGDGINDAPALKQANVGIAIGAGADVAIEAADVTLVKGELTKLVEAILLSRATFRKIVQNLFWAWFYNLAAIPVAAVGLLHPMIGVIAMTVSSLSVIGNSILLKRAKINVN</sequence>
<dbReference type="InterPro" id="IPR018303">
    <property type="entry name" value="ATPase_P-typ_P_site"/>
</dbReference>
<dbReference type="Gene3D" id="3.40.50.1000">
    <property type="entry name" value="HAD superfamily/HAD-like"/>
    <property type="match status" value="1"/>
</dbReference>
<dbReference type="PANTHER" id="PTHR43520:SF8">
    <property type="entry name" value="P-TYPE CU(+) TRANSPORTER"/>
    <property type="match status" value="1"/>
</dbReference>
<keyword evidence="9" id="KW-0186">Copper</keyword>
<evidence type="ECO:0000256" key="9">
    <source>
        <dbReference type="ARBA" id="ARBA00022796"/>
    </source>
</evidence>
<dbReference type="SUPFAM" id="SSF81653">
    <property type="entry name" value="Calcium ATPase, transduction domain A"/>
    <property type="match status" value="1"/>
</dbReference>
<feature type="compositionally biased region" description="Polar residues" evidence="17">
    <location>
        <begin position="15"/>
        <end position="35"/>
    </location>
</feature>
<dbReference type="GO" id="GO:0060003">
    <property type="term" value="P:copper ion export"/>
    <property type="evidence" value="ECO:0007669"/>
    <property type="project" value="UniProtKB-ARBA"/>
</dbReference>
<dbReference type="NCBIfam" id="TIGR01494">
    <property type="entry name" value="ATPase_P-type"/>
    <property type="match status" value="2"/>
</dbReference>
<dbReference type="Proteomes" id="UP000235116">
    <property type="component" value="Chromosome"/>
</dbReference>
<keyword evidence="6 16" id="KW-0479">Metal-binding</keyword>
<dbReference type="InterPro" id="IPR044492">
    <property type="entry name" value="P_typ_ATPase_HD_dom"/>
</dbReference>
<reference evidence="20" key="1">
    <citation type="submission" date="2017-08" db="EMBL/GenBank/DDBJ databases">
        <title>Direct submision.</title>
        <authorList>
            <person name="Kim S.-J."/>
            <person name="Rhee S.-K."/>
        </authorList>
    </citation>
    <scope>NUCLEOTIDE SEQUENCE [LARGE SCALE GENOMIC DNA]</scope>
    <source>
        <strain evidence="20">GI5</strain>
    </source>
</reference>
<dbReference type="SFLD" id="SFLDS00003">
    <property type="entry name" value="Haloacid_Dehalogenase"/>
    <property type="match status" value="1"/>
</dbReference>
<dbReference type="InterPro" id="IPR023214">
    <property type="entry name" value="HAD_sf"/>
</dbReference>
<dbReference type="CDD" id="cd02094">
    <property type="entry name" value="P-type_ATPase_Cu-like"/>
    <property type="match status" value="1"/>
</dbReference>
<dbReference type="PANTHER" id="PTHR43520">
    <property type="entry name" value="ATP7, ISOFORM B"/>
    <property type="match status" value="1"/>
</dbReference>
<keyword evidence="7" id="KW-0677">Repeat</keyword>
<dbReference type="SUPFAM" id="SSF56784">
    <property type="entry name" value="HAD-like"/>
    <property type="match status" value="1"/>
</dbReference>
<gene>
    <name evidence="19" type="ORF">Kalk_00990</name>
</gene>
<keyword evidence="4 16" id="KW-1003">Cell membrane</keyword>
<feature type="transmembrane region" description="Helical" evidence="16">
    <location>
        <begin position="810"/>
        <end position="829"/>
    </location>
</feature>
<keyword evidence="13 16" id="KW-1133">Transmembrane helix</keyword>
<keyword evidence="5 16" id="KW-0812">Transmembrane</keyword>
<dbReference type="Gene3D" id="3.30.70.100">
    <property type="match status" value="2"/>
</dbReference>
<dbReference type="InterPro" id="IPR027256">
    <property type="entry name" value="P-typ_ATPase_IB"/>
</dbReference>
<dbReference type="SUPFAM" id="SSF55008">
    <property type="entry name" value="HMA, heavy metal-associated domain"/>
    <property type="match status" value="2"/>
</dbReference>
<evidence type="ECO:0000256" key="11">
    <source>
        <dbReference type="ARBA" id="ARBA00022842"/>
    </source>
</evidence>
<dbReference type="InterPro" id="IPR023299">
    <property type="entry name" value="ATPase_P-typ_cyto_dom_N"/>
</dbReference>
<evidence type="ECO:0000256" key="8">
    <source>
        <dbReference type="ARBA" id="ARBA00022741"/>
    </source>
</evidence>
<dbReference type="InterPro" id="IPR036163">
    <property type="entry name" value="HMA_dom_sf"/>
</dbReference>
<keyword evidence="10 16" id="KW-0067">ATP-binding</keyword>
<dbReference type="Gene3D" id="3.40.1110.10">
    <property type="entry name" value="Calcium-transporting ATPase, cytoplasmic domain N"/>
    <property type="match status" value="1"/>
</dbReference>
<dbReference type="Pfam" id="PF00403">
    <property type="entry name" value="HMA"/>
    <property type="match status" value="2"/>
</dbReference>
<dbReference type="InterPro" id="IPR008250">
    <property type="entry name" value="ATPase_P-typ_transduc_dom_A_sf"/>
</dbReference>
<evidence type="ECO:0000256" key="2">
    <source>
        <dbReference type="ARBA" id="ARBA00006024"/>
    </source>
</evidence>
<dbReference type="SFLD" id="SFLDF00027">
    <property type="entry name" value="p-type_atpase"/>
    <property type="match status" value="1"/>
</dbReference>
<dbReference type="SFLD" id="SFLDG00002">
    <property type="entry name" value="C1.7:_P-type_atpase_like"/>
    <property type="match status" value="1"/>
</dbReference>
<dbReference type="PRINTS" id="PR00120">
    <property type="entry name" value="HATPASE"/>
</dbReference>
<evidence type="ECO:0000256" key="5">
    <source>
        <dbReference type="ARBA" id="ARBA00022692"/>
    </source>
</evidence>
<evidence type="ECO:0000256" key="1">
    <source>
        <dbReference type="ARBA" id="ARBA00004651"/>
    </source>
</evidence>
<evidence type="ECO:0000313" key="20">
    <source>
        <dbReference type="Proteomes" id="UP000235116"/>
    </source>
</evidence>
<evidence type="ECO:0000256" key="14">
    <source>
        <dbReference type="ARBA" id="ARBA00023065"/>
    </source>
</evidence>
<evidence type="ECO:0000256" key="13">
    <source>
        <dbReference type="ARBA" id="ARBA00022989"/>
    </source>
</evidence>
<dbReference type="KEGG" id="kak:Kalk_00990"/>
<comment type="similarity">
    <text evidence="2 16">Belongs to the cation transport ATPase (P-type) (TC 3.A.3) family. Type IB subfamily.</text>
</comment>
<keyword evidence="3" id="KW-0813">Transport</keyword>
<dbReference type="GO" id="GO:0005886">
    <property type="term" value="C:plasma membrane"/>
    <property type="evidence" value="ECO:0007669"/>
    <property type="project" value="UniProtKB-SubCell"/>
</dbReference>
<feature type="transmembrane region" description="Helical" evidence="16">
    <location>
        <begin position="295"/>
        <end position="312"/>
    </location>
</feature>
<feature type="transmembrane region" description="Helical" evidence="16">
    <location>
        <begin position="208"/>
        <end position="227"/>
    </location>
</feature>
<dbReference type="InterPro" id="IPR036412">
    <property type="entry name" value="HAD-like_sf"/>
</dbReference>
<keyword evidence="15 16" id="KW-0472">Membrane</keyword>
<dbReference type="Gene3D" id="2.70.150.10">
    <property type="entry name" value="Calcium-transporting ATPase, cytoplasmic transduction domain A"/>
    <property type="match status" value="1"/>
</dbReference>
<dbReference type="CDD" id="cd00371">
    <property type="entry name" value="HMA"/>
    <property type="match status" value="2"/>
</dbReference>
<feature type="domain" description="HMA" evidence="18">
    <location>
        <begin position="114"/>
        <end position="180"/>
    </location>
</feature>
<evidence type="ECO:0000256" key="17">
    <source>
        <dbReference type="SAM" id="MobiDB-lite"/>
    </source>
</evidence>
<dbReference type="PROSITE" id="PS00154">
    <property type="entry name" value="ATPASE_E1_E2"/>
    <property type="match status" value="1"/>
</dbReference>
<feature type="transmembrane region" description="Helical" evidence="16">
    <location>
        <begin position="233"/>
        <end position="250"/>
    </location>
</feature>
<organism evidence="19 20">
    <name type="scientific">Ketobacter alkanivorans</name>
    <dbReference type="NCBI Taxonomy" id="1917421"/>
    <lineage>
        <taxon>Bacteria</taxon>
        <taxon>Pseudomonadati</taxon>
        <taxon>Pseudomonadota</taxon>
        <taxon>Gammaproteobacteria</taxon>
        <taxon>Pseudomonadales</taxon>
        <taxon>Ketobacteraceae</taxon>
        <taxon>Ketobacter</taxon>
    </lineage>
</organism>
<protein>
    <submittedName>
        <fullName evidence="19">Heavy metal translocating P-type ATPase</fullName>
    </submittedName>
</protein>
<dbReference type="InterPro" id="IPR059000">
    <property type="entry name" value="ATPase_P-type_domA"/>
</dbReference>